<reference evidence="1 2" key="1">
    <citation type="journal article" date="2009" name="Stand. Genomic Sci.">
        <title>Complete genome sequence of Pirellula staleyi type strain (ATCC 27377).</title>
        <authorList>
            <person name="Clum A."/>
            <person name="Tindall B.J."/>
            <person name="Sikorski J."/>
            <person name="Ivanova N."/>
            <person name="Mavrommatis K."/>
            <person name="Lucas S."/>
            <person name="Glavina del Rio T."/>
            <person name="Nolan M."/>
            <person name="Chen F."/>
            <person name="Tice H."/>
            <person name="Pitluck S."/>
            <person name="Cheng J.F."/>
            <person name="Chertkov O."/>
            <person name="Brettin T."/>
            <person name="Han C."/>
            <person name="Detter J.C."/>
            <person name="Kuske C."/>
            <person name="Bruce D."/>
            <person name="Goodwin L."/>
            <person name="Ovchinikova G."/>
            <person name="Pati A."/>
            <person name="Mikhailova N."/>
            <person name="Chen A."/>
            <person name="Palaniappan K."/>
            <person name="Land M."/>
            <person name="Hauser L."/>
            <person name="Chang Y.J."/>
            <person name="Jeffries C.D."/>
            <person name="Chain P."/>
            <person name="Rohde M."/>
            <person name="Goker M."/>
            <person name="Bristow J."/>
            <person name="Eisen J.A."/>
            <person name="Markowitz V."/>
            <person name="Hugenholtz P."/>
            <person name="Kyrpides N.C."/>
            <person name="Klenk H.P."/>
            <person name="Lapidus A."/>
        </authorList>
    </citation>
    <scope>NUCLEOTIDE SEQUENCE [LARGE SCALE GENOMIC DNA]</scope>
    <source>
        <strain evidence="2">ATCC 27377 / DSM 6068 / ICPB 4128</strain>
    </source>
</reference>
<gene>
    <name evidence="1" type="ordered locus">Psta_4116</name>
</gene>
<dbReference type="eggNOG" id="ENOG5032WJ8">
    <property type="taxonomic scope" value="Bacteria"/>
</dbReference>
<dbReference type="SUPFAM" id="SSF158682">
    <property type="entry name" value="TerB-like"/>
    <property type="match status" value="1"/>
</dbReference>
<dbReference type="InterPro" id="IPR029024">
    <property type="entry name" value="TerB-like"/>
</dbReference>
<dbReference type="KEGG" id="psl:Psta_4116"/>
<organism evidence="1 2">
    <name type="scientific">Pirellula staleyi (strain ATCC 27377 / DSM 6068 / ICPB 4128)</name>
    <name type="common">Pirella staleyi</name>
    <dbReference type="NCBI Taxonomy" id="530564"/>
    <lineage>
        <taxon>Bacteria</taxon>
        <taxon>Pseudomonadati</taxon>
        <taxon>Planctomycetota</taxon>
        <taxon>Planctomycetia</taxon>
        <taxon>Pirellulales</taxon>
        <taxon>Pirellulaceae</taxon>
        <taxon>Pirellula</taxon>
    </lineage>
</organism>
<evidence type="ECO:0000313" key="2">
    <source>
        <dbReference type="Proteomes" id="UP000001887"/>
    </source>
</evidence>
<name>D2R333_PIRSD</name>
<dbReference type="STRING" id="530564.Psta_4116"/>
<dbReference type="HOGENOM" id="CLU_1445195_0_0_0"/>
<proteinExistence type="predicted"/>
<protein>
    <recommendedName>
        <fullName evidence="3">Co-chaperone DjlA N-terminal domain-containing protein</fullName>
    </recommendedName>
</protein>
<evidence type="ECO:0008006" key="3">
    <source>
        <dbReference type="Google" id="ProtNLM"/>
    </source>
</evidence>
<dbReference type="OrthoDB" id="5509086at2"/>
<evidence type="ECO:0000313" key="1">
    <source>
        <dbReference type="EMBL" id="ADB18766.1"/>
    </source>
</evidence>
<accession>D2R333</accession>
<dbReference type="AlphaFoldDB" id="D2R333"/>
<dbReference type="Proteomes" id="UP000001887">
    <property type="component" value="Chromosome"/>
</dbReference>
<sequence length="193" mass="20595">MGMGEGDSIHDRRRALEEAFFSKRDQELLEKMRKKMSAEETEKVLSVAIGIADTTCVHAITRVEAGVQVLTVLALLPLVEVAWSDGDVSAQEKTAILKAATEMGIAPDSTTHQCLTSWLESRPTQEAVAAWDKYVRAICATLEPATIATLKSGTIGRAEKVAAAAGGFLGLGSKISTAERECLDRLATAFSAS</sequence>
<keyword evidence="2" id="KW-1185">Reference proteome</keyword>
<dbReference type="EMBL" id="CP001848">
    <property type="protein sequence ID" value="ADB18766.1"/>
    <property type="molecule type" value="Genomic_DNA"/>
</dbReference>